<feature type="region of interest" description="Disordered" evidence="12">
    <location>
        <begin position="390"/>
        <end position="421"/>
    </location>
</feature>
<comment type="subcellular location">
    <subcellularLocation>
        <location evidence="1">Cytoplasm</location>
    </subcellularLocation>
</comment>
<evidence type="ECO:0000259" key="13">
    <source>
        <dbReference type="PROSITE" id="PS50848"/>
    </source>
</evidence>
<proteinExistence type="predicted"/>
<dbReference type="InterPro" id="IPR023393">
    <property type="entry name" value="START-like_dom_sf"/>
</dbReference>
<dbReference type="AlphaFoldDB" id="A0A6J3JWJ2"/>
<evidence type="ECO:0000256" key="4">
    <source>
        <dbReference type="ARBA" id="ARBA00022553"/>
    </source>
</evidence>
<dbReference type="Gene3D" id="3.30.530.20">
    <property type="match status" value="1"/>
</dbReference>
<organism evidence="14 15">
    <name type="scientific">Bombus vosnesenskii</name>
    <dbReference type="NCBI Taxonomy" id="207650"/>
    <lineage>
        <taxon>Eukaryota</taxon>
        <taxon>Metazoa</taxon>
        <taxon>Ecdysozoa</taxon>
        <taxon>Arthropoda</taxon>
        <taxon>Hexapoda</taxon>
        <taxon>Insecta</taxon>
        <taxon>Pterygota</taxon>
        <taxon>Neoptera</taxon>
        <taxon>Endopterygota</taxon>
        <taxon>Hymenoptera</taxon>
        <taxon>Apocrita</taxon>
        <taxon>Aculeata</taxon>
        <taxon>Apoidea</taxon>
        <taxon>Anthophila</taxon>
        <taxon>Apidae</taxon>
        <taxon>Bombus</taxon>
        <taxon>Pyrobombus</taxon>
    </lineage>
</organism>
<evidence type="ECO:0000256" key="2">
    <source>
        <dbReference type="ARBA" id="ARBA00022448"/>
    </source>
</evidence>
<feature type="domain" description="START" evidence="13">
    <location>
        <begin position="184"/>
        <end position="381"/>
    </location>
</feature>
<name>A0A6J3JWJ2_9HYME</name>
<dbReference type="PANTHER" id="PTHR19308">
    <property type="entry name" value="PHOSPHATIDYLCHOLINE TRANSFER PROTEIN"/>
    <property type="match status" value="1"/>
</dbReference>
<dbReference type="GO" id="GO:0008289">
    <property type="term" value="F:lipid binding"/>
    <property type="evidence" value="ECO:0007669"/>
    <property type="project" value="UniProtKB-KW"/>
</dbReference>
<evidence type="ECO:0000256" key="8">
    <source>
        <dbReference type="ARBA" id="ARBA00063535"/>
    </source>
</evidence>
<dbReference type="FunFam" id="3.30.530.20:FF:000017">
    <property type="entry name" value="Phosphatidylcholine transfer protein, putative"/>
    <property type="match status" value="1"/>
</dbReference>
<dbReference type="InterPro" id="IPR041949">
    <property type="entry name" value="START_STARD7"/>
</dbReference>
<protein>
    <recommendedName>
        <fullName evidence="9">Phosphatidylcholine transfer protein</fullName>
    </recommendedName>
    <alternativeName>
        <fullName evidence="11">START domain-containing protein 2</fullName>
    </alternativeName>
    <alternativeName>
        <fullName evidence="10">StAR-related lipid transfer protein 2</fullName>
    </alternativeName>
</protein>
<keyword evidence="4" id="KW-0597">Phosphoprotein</keyword>
<dbReference type="Pfam" id="PF01852">
    <property type="entry name" value="START"/>
    <property type="match status" value="1"/>
</dbReference>
<gene>
    <name evidence="15" type="primary">LOC117230797</name>
</gene>
<evidence type="ECO:0000256" key="7">
    <source>
        <dbReference type="ARBA" id="ARBA00023121"/>
    </source>
</evidence>
<dbReference type="SUPFAM" id="SSF55961">
    <property type="entry name" value="Bet v1-like"/>
    <property type="match status" value="1"/>
</dbReference>
<dbReference type="RefSeq" id="XP_033344475.1">
    <property type="nucleotide sequence ID" value="XM_033488584.1"/>
</dbReference>
<evidence type="ECO:0000256" key="6">
    <source>
        <dbReference type="ARBA" id="ARBA00023055"/>
    </source>
</evidence>
<evidence type="ECO:0000256" key="11">
    <source>
        <dbReference type="ARBA" id="ARBA00079049"/>
    </source>
</evidence>
<sequence length="479" mass="56436">MYVVQCSGFLSKQLSSNCIRNGTRLASSFGQYENYGKFCEYRNRVALWLKQQSGQVAKVCARQFEFIAAQRIRRSLQIFHLYTRIWDEVALKEFMKNWKRRTMRNARYFLTSSIGVTVYNWDRERINEEELNSCRQDIEKIHKLRDITVICPKCHLRIMIDAQQPGIKYCTCYGNKFNATSNQDPEGWRPYIERQDMLIWRREEPNSGGLFAYKVYGTFSDVTAEDFLQTQIDLDYRKKWDLTARELKIIDTDPKLEKSVDNGTDIIYWETIWPRLFTNRDYVYQRRWIMDKEKQLIVIISKVTEHPNAPAKPGIYRVTTYWSYMVIRPYTEFHQPGIEFGLTYFDDPGVNIPSAITAWVAMSGLPDFLIRMRQASKNYQNYKSAKESTNISNATHISSSDENVSKRNAEEDNIQNDKETEIVSERDTMECHLVEEVETLTFPETQECDESDEDIDSTADTTDEGRSLLHYFFFTKLFV</sequence>
<comment type="subunit">
    <text evidence="8">Interacts with ACOT13/THEM2.</text>
</comment>
<evidence type="ECO:0000256" key="3">
    <source>
        <dbReference type="ARBA" id="ARBA00022490"/>
    </source>
</evidence>
<dbReference type="PROSITE" id="PS50848">
    <property type="entry name" value="START"/>
    <property type="match status" value="1"/>
</dbReference>
<dbReference type="Proteomes" id="UP000504631">
    <property type="component" value="Unplaced"/>
</dbReference>
<dbReference type="InterPro" id="IPR051213">
    <property type="entry name" value="START_lipid_transfer"/>
</dbReference>
<evidence type="ECO:0000256" key="10">
    <source>
        <dbReference type="ARBA" id="ARBA00077188"/>
    </source>
</evidence>
<keyword evidence="6" id="KW-0445">Lipid transport</keyword>
<dbReference type="PANTHER" id="PTHR19308:SF8">
    <property type="entry name" value="STAR-RELATED LIPID TRANSFER PROTEIN 7, MITOCHONDRIAL"/>
    <property type="match status" value="1"/>
</dbReference>
<evidence type="ECO:0000256" key="9">
    <source>
        <dbReference type="ARBA" id="ARBA00069061"/>
    </source>
</evidence>
<evidence type="ECO:0000313" key="14">
    <source>
        <dbReference type="Proteomes" id="UP000504631"/>
    </source>
</evidence>
<accession>A0A6J3JWJ2</accession>
<dbReference type="CDD" id="cd08911">
    <property type="entry name" value="START_STARD7-like"/>
    <property type="match status" value="1"/>
</dbReference>
<dbReference type="GeneID" id="117230797"/>
<dbReference type="GO" id="GO:0006869">
    <property type="term" value="P:lipid transport"/>
    <property type="evidence" value="ECO:0007669"/>
    <property type="project" value="UniProtKB-KW"/>
</dbReference>
<keyword evidence="7" id="KW-0446">Lipid-binding</keyword>
<keyword evidence="14" id="KW-1185">Reference proteome</keyword>
<keyword evidence="3" id="KW-0963">Cytoplasm</keyword>
<feature type="compositionally biased region" description="Basic and acidic residues" evidence="12">
    <location>
        <begin position="403"/>
        <end position="421"/>
    </location>
</feature>
<dbReference type="GO" id="GO:0005829">
    <property type="term" value="C:cytosol"/>
    <property type="evidence" value="ECO:0007669"/>
    <property type="project" value="UniProtKB-ARBA"/>
</dbReference>
<dbReference type="InterPro" id="IPR002913">
    <property type="entry name" value="START_lipid-bd_dom"/>
</dbReference>
<evidence type="ECO:0000256" key="5">
    <source>
        <dbReference type="ARBA" id="ARBA00022990"/>
    </source>
</evidence>
<evidence type="ECO:0000256" key="12">
    <source>
        <dbReference type="SAM" id="MobiDB-lite"/>
    </source>
</evidence>
<evidence type="ECO:0000313" key="15">
    <source>
        <dbReference type="RefSeq" id="XP_033344475.1"/>
    </source>
</evidence>
<evidence type="ECO:0000256" key="1">
    <source>
        <dbReference type="ARBA" id="ARBA00004496"/>
    </source>
</evidence>
<reference evidence="15" key="1">
    <citation type="submission" date="2025-08" db="UniProtKB">
        <authorList>
            <consortium name="RefSeq"/>
        </authorList>
    </citation>
    <scope>IDENTIFICATION</scope>
    <source>
        <tissue evidence="15">Muscle</tissue>
    </source>
</reference>
<keyword evidence="5" id="KW-0007">Acetylation</keyword>
<dbReference type="KEGG" id="bvk:117230797"/>
<feature type="compositionally biased region" description="Polar residues" evidence="12">
    <location>
        <begin position="390"/>
        <end position="402"/>
    </location>
</feature>
<keyword evidence="2" id="KW-0813">Transport</keyword>